<comment type="caution">
    <text evidence="1">The sequence shown here is derived from an EMBL/GenBank/DDBJ whole genome shotgun (WGS) entry which is preliminary data.</text>
</comment>
<reference evidence="2" key="1">
    <citation type="journal article" date="2019" name="Int. J. Syst. Evol. Microbiol.">
        <title>The Global Catalogue of Microorganisms (GCM) 10K type strain sequencing project: providing services to taxonomists for standard genome sequencing and annotation.</title>
        <authorList>
            <consortium name="The Broad Institute Genomics Platform"/>
            <consortium name="The Broad Institute Genome Sequencing Center for Infectious Disease"/>
            <person name="Wu L."/>
            <person name="Ma J."/>
        </authorList>
    </citation>
    <scope>NUCLEOTIDE SEQUENCE [LARGE SCALE GENOMIC DNA]</scope>
    <source>
        <strain evidence="2">KCTC 42739</strain>
    </source>
</reference>
<gene>
    <name evidence="1" type="ORF">ACFONA_09760</name>
</gene>
<dbReference type="RefSeq" id="WP_261294982.1">
    <property type="nucleotide sequence ID" value="NZ_JANQBK010000012.1"/>
</dbReference>
<dbReference type="Proteomes" id="UP001595713">
    <property type="component" value="Unassembled WGS sequence"/>
</dbReference>
<evidence type="ECO:0000313" key="2">
    <source>
        <dbReference type="Proteomes" id="UP001595713"/>
    </source>
</evidence>
<evidence type="ECO:0008006" key="3">
    <source>
        <dbReference type="Google" id="ProtNLM"/>
    </source>
</evidence>
<dbReference type="EMBL" id="JBHRXP010000004">
    <property type="protein sequence ID" value="MFC3580446.1"/>
    <property type="molecule type" value="Genomic_DNA"/>
</dbReference>
<name>A0ABV7SVW5_9SPHN</name>
<evidence type="ECO:0000313" key="1">
    <source>
        <dbReference type="EMBL" id="MFC3580446.1"/>
    </source>
</evidence>
<protein>
    <recommendedName>
        <fullName evidence="3">Transposase</fullName>
    </recommendedName>
</protein>
<keyword evidence="2" id="KW-1185">Reference proteome</keyword>
<accession>A0ABV7SVW5</accession>
<sequence>MQAHNFAKAIRTDMSSLSRYWLQKYRACSITAMLPLFPDSAEQTIKFKRVNQGFPGNINKTLCRNGIVLVNVP</sequence>
<organism evidence="1 2">
    <name type="scientific">Sphingomonas hylomeconis</name>
    <dbReference type="NCBI Taxonomy" id="1395958"/>
    <lineage>
        <taxon>Bacteria</taxon>
        <taxon>Pseudomonadati</taxon>
        <taxon>Pseudomonadota</taxon>
        <taxon>Alphaproteobacteria</taxon>
        <taxon>Sphingomonadales</taxon>
        <taxon>Sphingomonadaceae</taxon>
        <taxon>Sphingomonas</taxon>
    </lineage>
</organism>
<proteinExistence type="predicted"/>